<reference evidence="1" key="1">
    <citation type="journal article" date="2021" name="PeerJ">
        <title>Extensive microbial diversity within the chicken gut microbiome revealed by metagenomics and culture.</title>
        <authorList>
            <person name="Gilroy R."/>
            <person name="Ravi A."/>
            <person name="Getino M."/>
            <person name="Pursley I."/>
            <person name="Horton D.L."/>
            <person name="Alikhan N.F."/>
            <person name="Baker D."/>
            <person name="Gharbi K."/>
            <person name="Hall N."/>
            <person name="Watson M."/>
            <person name="Adriaenssens E.M."/>
            <person name="Foster-Nyarko E."/>
            <person name="Jarju S."/>
            <person name="Secka A."/>
            <person name="Antonio M."/>
            <person name="Oren A."/>
            <person name="Chaudhuri R.R."/>
            <person name="La Ragione R."/>
            <person name="Hildebrand F."/>
            <person name="Pallen M.J."/>
        </authorList>
    </citation>
    <scope>NUCLEOTIDE SEQUENCE</scope>
    <source>
        <strain evidence="1">USASDec5-558</strain>
    </source>
</reference>
<dbReference type="AlphaFoldDB" id="A0A9D2AZY2"/>
<comment type="caution">
    <text evidence="1">The sequence shown here is derived from an EMBL/GenBank/DDBJ whole genome shotgun (WGS) entry which is preliminary data.</text>
</comment>
<protein>
    <submittedName>
        <fullName evidence="1">Uncharacterized protein</fullName>
    </submittedName>
</protein>
<sequence length="268" mass="30445">MDTSDIAVVIPDMGLNPFEAELFVNIAQSLSVLRGSASQDIVLGIMSGLRPFPQDIALKVSKEAIWNLNRYAGPLEFVELARQFHGVSKADLLAQGRAVFYELFHLKDPQCDLICSNWRVVYAVKREFVSLRNFFSTAEGEQPCWKQKRFAESFAYVDFIYEAKVAKEYFLEGFETYPRLTPEGRRYINFLGDFKQCKRILKRLQLGDIYQLPALSRDDAIVTLPAPTEEQKPVAKPTIDPQQLQSFSEMVDALSKKLAEQRSDSGSI</sequence>
<reference evidence="1" key="2">
    <citation type="submission" date="2021-04" db="EMBL/GenBank/DDBJ databases">
        <authorList>
            <person name="Gilroy R."/>
        </authorList>
    </citation>
    <scope>NUCLEOTIDE SEQUENCE</scope>
    <source>
        <strain evidence="1">USASDec5-558</strain>
    </source>
</reference>
<proteinExistence type="predicted"/>
<gene>
    <name evidence="1" type="ORF">H9850_01300</name>
</gene>
<dbReference type="Proteomes" id="UP000886829">
    <property type="component" value="Unassembled WGS sequence"/>
</dbReference>
<evidence type="ECO:0000313" key="2">
    <source>
        <dbReference type="Proteomes" id="UP000886829"/>
    </source>
</evidence>
<accession>A0A9D2AZY2</accession>
<organism evidence="1 2">
    <name type="scientific">Candidatus Anaerobiospirillum pullistercoris</name>
    <dbReference type="NCBI Taxonomy" id="2838452"/>
    <lineage>
        <taxon>Bacteria</taxon>
        <taxon>Pseudomonadati</taxon>
        <taxon>Pseudomonadota</taxon>
        <taxon>Gammaproteobacteria</taxon>
        <taxon>Aeromonadales</taxon>
        <taxon>Succinivibrionaceae</taxon>
        <taxon>Anaerobiospirillum</taxon>
    </lineage>
</organism>
<evidence type="ECO:0000313" key="1">
    <source>
        <dbReference type="EMBL" id="HIX56093.1"/>
    </source>
</evidence>
<dbReference type="EMBL" id="DXEV01000028">
    <property type="protein sequence ID" value="HIX56093.1"/>
    <property type="molecule type" value="Genomic_DNA"/>
</dbReference>
<name>A0A9D2AZY2_9GAMM</name>